<name>A0A0D7B4U7_9AGAR</name>
<reference evidence="1 2" key="1">
    <citation type="journal article" date="2015" name="Fungal Genet. Biol.">
        <title>Evolution of novel wood decay mechanisms in Agaricales revealed by the genome sequences of Fistulina hepatica and Cylindrobasidium torrendii.</title>
        <authorList>
            <person name="Floudas D."/>
            <person name="Held B.W."/>
            <person name="Riley R."/>
            <person name="Nagy L.G."/>
            <person name="Koehler G."/>
            <person name="Ransdell A.S."/>
            <person name="Younus H."/>
            <person name="Chow J."/>
            <person name="Chiniquy J."/>
            <person name="Lipzen A."/>
            <person name="Tritt A."/>
            <person name="Sun H."/>
            <person name="Haridas S."/>
            <person name="LaButti K."/>
            <person name="Ohm R.A."/>
            <person name="Kues U."/>
            <person name="Blanchette R.A."/>
            <person name="Grigoriev I.V."/>
            <person name="Minto R.E."/>
            <person name="Hibbett D.S."/>
        </authorList>
    </citation>
    <scope>NUCLEOTIDE SEQUENCE [LARGE SCALE GENOMIC DNA]</scope>
    <source>
        <strain evidence="1 2">FP15055 ss-10</strain>
    </source>
</reference>
<accession>A0A0D7B4U7</accession>
<protein>
    <submittedName>
        <fullName evidence="1">Uncharacterized protein</fullName>
    </submittedName>
</protein>
<sequence length="68" mass="7968">MDDAFHREWCGTCLTFCVQRLSCKRHDPTPHEYVRSYLYSLVTYISKITRVMHAHLWSGLYPGSSTSQ</sequence>
<evidence type="ECO:0000313" key="2">
    <source>
        <dbReference type="Proteomes" id="UP000054007"/>
    </source>
</evidence>
<dbReference type="AlphaFoldDB" id="A0A0D7B4U7"/>
<organism evidence="1 2">
    <name type="scientific">Cylindrobasidium torrendii FP15055 ss-10</name>
    <dbReference type="NCBI Taxonomy" id="1314674"/>
    <lineage>
        <taxon>Eukaryota</taxon>
        <taxon>Fungi</taxon>
        <taxon>Dikarya</taxon>
        <taxon>Basidiomycota</taxon>
        <taxon>Agaricomycotina</taxon>
        <taxon>Agaricomycetes</taxon>
        <taxon>Agaricomycetidae</taxon>
        <taxon>Agaricales</taxon>
        <taxon>Marasmiineae</taxon>
        <taxon>Physalacriaceae</taxon>
        <taxon>Cylindrobasidium</taxon>
    </lineage>
</organism>
<dbReference type="OrthoDB" id="3010120at2759"/>
<proteinExistence type="predicted"/>
<gene>
    <name evidence="1" type="ORF">CYLTODRAFT_424566</name>
</gene>
<dbReference type="Proteomes" id="UP000054007">
    <property type="component" value="Unassembled WGS sequence"/>
</dbReference>
<evidence type="ECO:0000313" key="1">
    <source>
        <dbReference type="EMBL" id="KIY65179.1"/>
    </source>
</evidence>
<keyword evidence="2" id="KW-1185">Reference proteome</keyword>
<dbReference type="EMBL" id="KN880601">
    <property type="protein sequence ID" value="KIY65179.1"/>
    <property type="molecule type" value="Genomic_DNA"/>
</dbReference>